<feature type="domain" description="B30.2/SPRY" evidence="6">
    <location>
        <begin position="298"/>
        <end position="481"/>
    </location>
</feature>
<keyword evidence="8" id="KW-1185">Reference proteome</keyword>
<dbReference type="CDD" id="cd16566">
    <property type="entry name" value="RING-HC_RSPRY1"/>
    <property type="match status" value="1"/>
</dbReference>
<dbReference type="Pfam" id="PF13920">
    <property type="entry name" value="zf-C3HC4_3"/>
    <property type="match status" value="1"/>
</dbReference>
<dbReference type="SUPFAM" id="SSF49899">
    <property type="entry name" value="Concanavalin A-like lectins/glucanases"/>
    <property type="match status" value="1"/>
</dbReference>
<feature type="domain" description="RING-type" evidence="5">
    <location>
        <begin position="527"/>
        <end position="562"/>
    </location>
</feature>
<dbReference type="Gene3D" id="2.60.120.920">
    <property type="match status" value="1"/>
</dbReference>
<dbReference type="SMART" id="SM00449">
    <property type="entry name" value="SPRY"/>
    <property type="match status" value="1"/>
</dbReference>
<keyword evidence="1" id="KW-0479">Metal-binding</keyword>
<accession>A0A210R2Q9</accession>
<evidence type="ECO:0000256" key="4">
    <source>
        <dbReference type="PROSITE-ProRule" id="PRU00175"/>
    </source>
</evidence>
<sequence>MIVTFWIVHSIVTSAIQHNGLLKQVLQSLVWKMGACICKDKTNTIDNRRGSNVVSSLMSSETSTRGQQSVQTDARIGTHVSTSSGGWREVKTVDALVLETLSVIRSLVDNEREPPQAMLYLQEVSESQSGWLQMVNSLIHSIPIEDPLGPAVVTLLLDECPLPTKETTLVLCEKMNLNNEEQGAKNQKKFCQIPRNIGVVLGCLAEKLAGPNSIALLTPRVLEYLLRNLEMSLPPVVILHSLVALEKFAQTSENKATINRALQRNSPNQIEDLEKWWQNSDYQKREVGFCAKWCLDNLFITEGHKFSHEAEDLSAVNVMLNSNDVSEYLKISPDGTEARSDASSFESVRCTFQVDSGIWYYEVTIITDGVMQIGWATKDSSFLNHEGYGIGDDEYSMAYDGCRQLIWYNADSKPHEHKSWKPGDTIGLLLNLEDKELKFSLNGQCLSPHKDLFDHAKGGFFAAASFMSYQQCEFNFGASKPYKYPPKDVQFKRFNDYASLSDEDKIILPRHKKLELLKSLKVQEDSCTLCFDNKATHCLLPCNHKGFCYKCSIQLEICPICRCQIAERVNSCDNDDRDIVKLNPTASKKRKHKKS</sequence>
<evidence type="ECO:0000256" key="1">
    <source>
        <dbReference type="ARBA" id="ARBA00022723"/>
    </source>
</evidence>
<organism evidence="7 8">
    <name type="scientific">Mizuhopecten yessoensis</name>
    <name type="common">Japanese scallop</name>
    <name type="synonym">Patinopecten yessoensis</name>
    <dbReference type="NCBI Taxonomy" id="6573"/>
    <lineage>
        <taxon>Eukaryota</taxon>
        <taxon>Metazoa</taxon>
        <taxon>Spiralia</taxon>
        <taxon>Lophotrochozoa</taxon>
        <taxon>Mollusca</taxon>
        <taxon>Bivalvia</taxon>
        <taxon>Autobranchia</taxon>
        <taxon>Pteriomorphia</taxon>
        <taxon>Pectinida</taxon>
        <taxon>Pectinoidea</taxon>
        <taxon>Pectinidae</taxon>
        <taxon>Mizuhopecten</taxon>
    </lineage>
</organism>
<dbReference type="Pfam" id="PF00622">
    <property type="entry name" value="SPRY"/>
    <property type="match status" value="1"/>
</dbReference>
<reference evidence="7 8" key="1">
    <citation type="journal article" date="2017" name="Nat. Ecol. Evol.">
        <title>Scallop genome provides insights into evolution of bilaterian karyotype and development.</title>
        <authorList>
            <person name="Wang S."/>
            <person name="Zhang J."/>
            <person name="Jiao W."/>
            <person name="Li J."/>
            <person name="Xun X."/>
            <person name="Sun Y."/>
            <person name="Guo X."/>
            <person name="Huan P."/>
            <person name="Dong B."/>
            <person name="Zhang L."/>
            <person name="Hu X."/>
            <person name="Sun X."/>
            <person name="Wang J."/>
            <person name="Zhao C."/>
            <person name="Wang Y."/>
            <person name="Wang D."/>
            <person name="Huang X."/>
            <person name="Wang R."/>
            <person name="Lv J."/>
            <person name="Li Y."/>
            <person name="Zhang Z."/>
            <person name="Liu B."/>
            <person name="Lu W."/>
            <person name="Hui Y."/>
            <person name="Liang J."/>
            <person name="Zhou Z."/>
            <person name="Hou R."/>
            <person name="Li X."/>
            <person name="Liu Y."/>
            <person name="Li H."/>
            <person name="Ning X."/>
            <person name="Lin Y."/>
            <person name="Zhao L."/>
            <person name="Xing Q."/>
            <person name="Dou J."/>
            <person name="Li Y."/>
            <person name="Mao J."/>
            <person name="Guo H."/>
            <person name="Dou H."/>
            <person name="Li T."/>
            <person name="Mu C."/>
            <person name="Jiang W."/>
            <person name="Fu Q."/>
            <person name="Fu X."/>
            <person name="Miao Y."/>
            <person name="Liu J."/>
            <person name="Yu Q."/>
            <person name="Li R."/>
            <person name="Liao H."/>
            <person name="Li X."/>
            <person name="Kong Y."/>
            <person name="Jiang Z."/>
            <person name="Chourrout D."/>
            <person name="Li R."/>
            <person name="Bao Z."/>
        </authorList>
    </citation>
    <scope>NUCLEOTIDE SEQUENCE [LARGE SCALE GENOMIC DNA]</scope>
    <source>
        <strain evidence="7 8">PY_sf001</strain>
    </source>
</reference>
<dbReference type="AlphaFoldDB" id="A0A210R2Q9"/>
<dbReference type="GO" id="GO:0008270">
    <property type="term" value="F:zinc ion binding"/>
    <property type="evidence" value="ECO:0007669"/>
    <property type="project" value="UniProtKB-KW"/>
</dbReference>
<dbReference type="SUPFAM" id="SSF57850">
    <property type="entry name" value="RING/U-box"/>
    <property type="match status" value="1"/>
</dbReference>
<proteinExistence type="predicted"/>
<evidence type="ECO:0000259" key="6">
    <source>
        <dbReference type="PROSITE" id="PS50188"/>
    </source>
</evidence>
<dbReference type="PROSITE" id="PS50089">
    <property type="entry name" value="ZF_RING_2"/>
    <property type="match status" value="1"/>
</dbReference>
<dbReference type="CDD" id="cd12883">
    <property type="entry name" value="SPRY_RING"/>
    <property type="match status" value="1"/>
</dbReference>
<dbReference type="GO" id="GO:0005737">
    <property type="term" value="C:cytoplasm"/>
    <property type="evidence" value="ECO:0007669"/>
    <property type="project" value="TreeGrafter"/>
</dbReference>
<keyword evidence="2 4" id="KW-0863">Zinc-finger</keyword>
<name>A0A210R2Q9_MIZYE</name>
<evidence type="ECO:0000259" key="5">
    <source>
        <dbReference type="PROSITE" id="PS50089"/>
    </source>
</evidence>
<evidence type="ECO:0000313" key="7">
    <source>
        <dbReference type="EMBL" id="OWF55232.1"/>
    </source>
</evidence>
<dbReference type="STRING" id="6573.A0A210R2Q9"/>
<dbReference type="InterPro" id="IPR001870">
    <property type="entry name" value="B30.2/SPRY"/>
</dbReference>
<keyword evidence="3" id="KW-0862">Zinc</keyword>
<dbReference type="InterPro" id="IPR003877">
    <property type="entry name" value="SPRY_dom"/>
</dbReference>
<dbReference type="GO" id="GO:0004842">
    <property type="term" value="F:ubiquitin-protein transferase activity"/>
    <property type="evidence" value="ECO:0007669"/>
    <property type="project" value="InterPro"/>
</dbReference>
<dbReference type="PROSITE" id="PS50188">
    <property type="entry name" value="B302_SPRY"/>
    <property type="match status" value="1"/>
</dbReference>
<dbReference type="GO" id="GO:0051603">
    <property type="term" value="P:proteolysis involved in protein catabolic process"/>
    <property type="evidence" value="ECO:0007669"/>
    <property type="project" value="TreeGrafter"/>
</dbReference>
<comment type="caution">
    <text evidence="7">The sequence shown here is derived from an EMBL/GenBank/DDBJ whole genome shotgun (WGS) entry which is preliminary data.</text>
</comment>
<evidence type="ECO:0000256" key="2">
    <source>
        <dbReference type="ARBA" id="ARBA00022771"/>
    </source>
</evidence>
<dbReference type="InterPro" id="IPR013083">
    <property type="entry name" value="Znf_RING/FYVE/PHD"/>
</dbReference>
<evidence type="ECO:0000313" key="8">
    <source>
        <dbReference type="Proteomes" id="UP000242188"/>
    </source>
</evidence>
<dbReference type="InterPro" id="IPR045129">
    <property type="entry name" value="RNF123/RKP/RSPRY1"/>
</dbReference>
<dbReference type="InterPro" id="IPR013320">
    <property type="entry name" value="ConA-like_dom_sf"/>
</dbReference>
<evidence type="ECO:0000256" key="3">
    <source>
        <dbReference type="ARBA" id="ARBA00022833"/>
    </source>
</evidence>
<dbReference type="Proteomes" id="UP000242188">
    <property type="component" value="Unassembled WGS sequence"/>
</dbReference>
<dbReference type="PANTHER" id="PTHR13363:SF6">
    <property type="entry name" value="RING FINGER AND SPRY DOMAIN-CONTAINING PROTEIN 1"/>
    <property type="match status" value="1"/>
</dbReference>
<dbReference type="EMBL" id="NEDP02000731">
    <property type="protein sequence ID" value="OWF55232.1"/>
    <property type="molecule type" value="Genomic_DNA"/>
</dbReference>
<protein>
    <submittedName>
        <fullName evidence="7">RING finger and SPRY domain-containing protein 1</fullName>
    </submittedName>
</protein>
<dbReference type="InterPro" id="IPR043136">
    <property type="entry name" value="B30.2/SPRY_sf"/>
</dbReference>
<dbReference type="Gene3D" id="3.30.40.10">
    <property type="entry name" value="Zinc/RING finger domain, C3HC4 (zinc finger)"/>
    <property type="match status" value="1"/>
</dbReference>
<dbReference type="InterPro" id="IPR001841">
    <property type="entry name" value="Znf_RING"/>
</dbReference>
<dbReference type="PANTHER" id="PTHR13363">
    <property type="entry name" value="RING FINGER AND SRY DOMAIN-CONTAINING"/>
    <property type="match status" value="1"/>
</dbReference>
<dbReference type="InterPro" id="IPR035774">
    <property type="entry name" value="SPRY_RSPRY1"/>
</dbReference>
<dbReference type="OrthoDB" id="10017393at2759"/>
<gene>
    <name evidence="7" type="ORF">KP79_PYT13708</name>
</gene>